<comment type="caution">
    <text evidence="2">The sequence shown here is derived from an EMBL/GenBank/DDBJ whole genome shotgun (WGS) entry which is preliminary data.</text>
</comment>
<proteinExistence type="predicted"/>
<organism evidence="2">
    <name type="scientific">bioreactor metagenome</name>
    <dbReference type="NCBI Taxonomy" id="1076179"/>
    <lineage>
        <taxon>unclassified sequences</taxon>
        <taxon>metagenomes</taxon>
        <taxon>ecological metagenomes</taxon>
    </lineage>
</organism>
<accession>A0A645A5N7</accession>
<dbReference type="AlphaFoldDB" id="A0A645A5N7"/>
<evidence type="ECO:0000256" key="1">
    <source>
        <dbReference type="SAM" id="MobiDB-lite"/>
    </source>
</evidence>
<dbReference type="EMBL" id="VSSQ01012020">
    <property type="protein sequence ID" value="MPM48256.1"/>
    <property type="molecule type" value="Genomic_DNA"/>
</dbReference>
<protein>
    <submittedName>
        <fullName evidence="2">Uncharacterized protein</fullName>
    </submittedName>
</protein>
<reference evidence="2" key="1">
    <citation type="submission" date="2019-08" db="EMBL/GenBank/DDBJ databases">
        <authorList>
            <person name="Kucharzyk K."/>
            <person name="Murdoch R.W."/>
            <person name="Higgins S."/>
            <person name="Loffler F."/>
        </authorList>
    </citation>
    <scope>NUCLEOTIDE SEQUENCE</scope>
</reference>
<sequence length="114" mass="12866">MALFPEFKDCPGRDDGHSRIDGQQITHIAGESKSLRKEGNDHPDPEQNVFLPVVFHFEHAPDHPDHGGDAQNGVYRTNAPFEVIFKDKREWPARPLNGVGHIYIAAADVRKLFK</sequence>
<feature type="compositionally biased region" description="Basic and acidic residues" evidence="1">
    <location>
        <begin position="1"/>
        <end position="20"/>
    </location>
</feature>
<feature type="region of interest" description="Disordered" evidence="1">
    <location>
        <begin position="1"/>
        <end position="45"/>
    </location>
</feature>
<feature type="compositionally biased region" description="Basic and acidic residues" evidence="1">
    <location>
        <begin position="33"/>
        <end position="45"/>
    </location>
</feature>
<gene>
    <name evidence="2" type="ORF">SDC9_94980</name>
</gene>
<name>A0A645A5N7_9ZZZZ</name>
<evidence type="ECO:0000313" key="2">
    <source>
        <dbReference type="EMBL" id="MPM48256.1"/>
    </source>
</evidence>